<keyword evidence="2" id="KW-1185">Reference proteome</keyword>
<accession>A0ACB8WCN0</accession>
<dbReference type="Proteomes" id="UP000831701">
    <property type="component" value="Chromosome 13"/>
</dbReference>
<protein>
    <submittedName>
        <fullName evidence="1">Uncharacterized protein</fullName>
    </submittedName>
</protein>
<reference evidence="1" key="1">
    <citation type="submission" date="2022-04" db="EMBL/GenBank/DDBJ databases">
        <title>Jade perch genome.</title>
        <authorList>
            <person name="Chao B."/>
        </authorList>
    </citation>
    <scope>NUCLEOTIDE SEQUENCE</scope>
    <source>
        <strain evidence="1">CB-2022</strain>
    </source>
</reference>
<gene>
    <name evidence="1" type="ORF">L3Q82_011307</name>
</gene>
<evidence type="ECO:0000313" key="1">
    <source>
        <dbReference type="EMBL" id="KAI3364523.1"/>
    </source>
</evidence>
<feature type="non-terminal residue" evidence="1">
    <location>
        <position position="1"/>
    </location>
</feature>
<comment type="caution">
    <text evidence="1">The sequence shown here is derived from an EMBL/GenBank/DDBJ whole genome shotgun (WGS) entry which is preliminary data.</text>
</comment>
<feature type="non-terminal residue" evidence="1">
    <location>
        <position position="71"/>
    </location>
</feature>
<evidence type="ECO:0000313" key="2">
    <source>
        <dbReference type="Proteomes" id="UP000831701"/>
    </source>
</evidence>
<dbReference type="EMBL" id="CM041543">
    <property type="protein sequence ID" value="KAI3364523.1"/>
    <property type="molecule type" value="Genomic_DNA"/>
</dbReference>
<proteinExistence type="predicted"/>
<name>A0ACB8WCN0_9TELE</name>
<sequence>PAPPKPEAKPKKAIVKPYVSSAQKVADDKEGRRQRRAALRGRRMTAPPRTERPRPMRYEEGGKLTYIESHA</sequence>
<organism evidence="1 2">
    <name type="scientific">Scortum barcoo</name>
    <name type="common">barcoo grunter</name>
    <dbReference type="NCBI Taxonomy" id="214431"/>
    <lineage>
        <taxon>Eukaryota</taxon>
        <taxon>Metazoa</taxon>
        <taxon>Chordata</taxon>
        <taxon>Craniata</taxon>
        <taxon>Vertebrata</taxon>
        <taxon>Euteleostomi</taxon>
        <taxon>Actinopterygii</taxon>
        <taxon>Neopterygii</taxon>
        <taxon>Teleostei</taxon>
        <taxon>Neoteleostei</taxon>
        <taxon>Acanthomorphata</taxon>
        <taxon>Eupercaria</taxon>
        <taxon>Centrarchiformes</taxon>
        <taxon>Terapontoidei</taxon>
        <taxon>Terapontidae</taxon>
        <taxon>Scortum</taxon>
    </lineage>
</organism>